<keyword evidence="1" id="KW-0238">DNA-binding</keyword>
<dbReference type="SMART" id="SM00530">
    <property type="entry name" value="HTH_XRE"/>
    <property type="match status" value="1"/>
</dbReference>
<feature type="domain" description="HTH cro/C1-type" evidence="2">
    <location>
        <begin position="13"/>
        <end position="67"/>
    </location>
</feature>
<dbReference type="GO" id="GO:0003700">
    <property type="term" value="F:DNA-binding transcription factor activity"/>
    <property type="evidence" value="ECO:0007669"/>
    <property type="project" value="TreeGrafter"/>
</dbReference>
<evidence type="ECO:0000256" key="1">
    <source>
        <dbReference type="ARBA" id="ARBA00023125"/>
    </source>
</evidence>
<dbReference type="EMBL" id="JSYN01000025">
    <property type="protein sequence ID" value="KIA91872.1"/>
    <property type="molecule type" value="Genomic_DNA"/>
</dbReference>
<dbReference type="InterPro" id="IPR011051">
    <property type="entry name" value="RmlC_Cupin_sf"/>
</dbReference>
<dbReference type="RefSeq" id="WP_039479337.1">
    <property type="nucleotide sequence ID" value="NZ_JSYN01000025.1"/>
</dbReference>
<dbReference type="Gene3D" id="2.60.120.10">
    <property type="entry name" value="Jelly Rolls"/>
    <property type="match status" value="1"/>
</dbReference>
<gene>
    <name evidence="3" type="ORF">OC25_18925</name>
</gene>
<dbReference type="Proteomes" id="UP000031246">
    <property type="component" value="Unassembled WGS sequence"/>
</dbReference>
<evidence type="ECO:0000313" key="3">
    <source>
        <dbReference type="EMBL" id="KIA91872.1"/>
    </source>
</evidence>
<dbReference type="InterPro" id="IPR013096">
    <property type="entry name" value="Cupin_2"/>
</dbReference>
<dbReference type="CDD" id="cd00093">
    <property type="entry name" value="HTH_XRE"/>
    <property type="match status" value="1"/>
</dbReference>
<evidence type="ECO:0000313" key="4">
    <source>
        <dbReference type="Proteomes" id="UP000031246"/>
    </source>
</evidence>
<dbReference type="Pfam" id="PF07883">
    <property type="entry name" value="Cupin_2"/>
    <property type="match status" value="1"/>
</dbReference>
<dbReference type="SUPFAM" id="SSF51182">
    <property type="entry name" value="RmlC-like cupins"/>
    <property type="match status" value="1"/>
</dbReference>
<dbReference type="OrthoDB" id="9805356at2"/>
<dbReference type="Gene3D" id="1.10.260.40">
    <property type="entry name" value="lambda repressor-like DNA-binding domains"/>
    <property type="match status" value="1"/>
</dbReference>
<organism evidence="3 4">
    <name type="scientific">Pedobacter kyungheensis</name>
    <dbReference type="NCBI Taxonomy" id="1069985"/>
    <lineage>
        <taxon>Bacteria</taxon>
        <taxon>Pseudomonadati</taxon>
        <taxon>Bacteroidota</taxon>
        <taxon>Sphingobacteriia</taxon>
        <taxon>Sphingobacteriales</taxon>
        <taxon>Sphingobacteriaceae</taxon>
        <taxon>Pedobacter</taxon>
    </lineage>
</organism>
<proteinExistence type="predicted"/>
<keyword evidence="4" id="KW-1185">Reference proteome</keyword>
<dbReference type="InterPro" id="IPR001387">
    <property type="entry name" value="Cro/C1-type_HTH"/>
</dbReference>
<reference evidence="3 4" key="1">
    <citation type="submission" date="2014-10" db="EMBL/GenBank/DDBJ databases">
        <title>Pedobacter Kyungheensis.</title>
        <authorList>
            <person name="Anderson B.M."/>
            <person name="Newman J.D."/>
        </authorList>
    </citation>
    <scope>NUCLEOTIDE SEQUENCE [LARGE SCALE GENOMIC DNA]</scope>
    <source>
        <strain evidence="3 4">KACC 16221</strain>
    </source>
</reference>
<dbReference type="PANTHER" id="PTHR46797:SF1">
    <property type="entry name" value="METHYLPHOSPHONATE SYNTHASE"/>
    <property type="match status" value="1"/>
</dbReference>
<accession>A0A0C1FFP9</accession>
<dbReference type="PANTHER" id="PTHR46797">
    <property type="entry name" value="HTH-TYPE TRANSCRIPTIONAL REGULATOR"/>
    <property type="match status" value="1"/>
</dbReference>
<dbReference type="InterPro" id="IPR050807">
    <property type="entry name" value="TransReg_Diox_bact_type"/>
</dbReference>
<evidence type="ECO:0000259" key="2">
    <source>
        <dbReference type="PROSITE" id="PS50943"/>
    </source>
</evidence>
<dbReference type="GO" id="GO:0003677">
    <property type="term" value="F:DNA binding"/>
    <property type="evidence" value="ECO:0007669"/>
    <property type="project" value="UniProtKB-KW"/>
</dbReference>
<dbReference type="AlphaFoldDB" id="A0A0C1FFP9"/>
<dbReference type="SUPFAM" id="SSF47413">
    <property type="entry name" value="lambda repressor-like DNA-binding domains"/>
    <property type="match status" value="1"/>
</dbReference>
<dbReference type="CDD" id="cd02209">
    <property type="entry name" value="cupin_XRE_C"/>
    <property type="match status" value="1"/>
</dbReference>
<dbReference type="InterPro" id="IPR010982">
    <property type="entry name" value="Lambda_DNA-bd_dom_sf"/>
</dbReference>
<protein>
    <submittedName>
        <fullName evidence="3">XRE family transcriptional regulator</fullName>
    </submittedName>
</protein>
<dbReference type="PROSITE" id="PS50943">
    <property type="entry name" value="HTH_CROC1"/>
    <property type="match status" value="1"/>
</dbReference>
<sequence>MQEEILLQISGKIKERRKELGITVQELADKASVSKGLISQIENSRTIPSLMVLMDIIKSLQIDLNSFFKDINFHKKDAPVLVKRKDQYQKFEKEQAMGFNYSRILTKNIKFSTADFVLLELEVNAHRPMVKTEAFEFKYMIEGKVEYQFSKKKIVLEKGDSMLFDGRLSHTPVNIGDTKALMLVIYFFE</sequence>
<comment type="caution">
    <text evidence="3">The sequence shown here is derived from an EMBL/GenBank/DDBJ whole genome shotgun (WGS) entry which is preliminary data.</text>
</comment>
<dbReference type="GO" id="GO:0005829">
    <property type="term" value="C:cytosol"/>
    <property type="evidence" value="ECO:0007669"/>
    <property type="project" value="TreeGrafter"/>
</dbReference>
<dbReference type="InterPro" id="IPR014710">
    <property type="entry name" value="RmlC-like_jellyroll"/>
</dbReference>
<dbReference type="Pfam" id="PF01381">
    <property type="entry name" value="HTH_3"/>
    <property type="match status" value="1"/>
</dbReference>
<name>A0A0C1FFP9_9SPHI</name>